<dbReference type="Gene3D" id="3.40.1080.10">
    <property type="entry name" value="Glutaconate Coenzyme A-transferase"/>
    <property type="match status" value="1"/>
</dbReference>
<dbReference type="InterPro" id="IPR004165">
    <property type="entry name" value="CoA_trans_fam_I"/>
</dbReference>
<dbReference type="PROSITE" id="PS51257">
    <property type="entry name" value="PROKAR_LIPOPROTEIN"/>
    <property type="match status" value="1"/>
</dbReference>
<dbReference type="PANTHER" id="PTHR13707">
    <property type="entry name" value="KETOACID-COENZYME A TRANSFERASE"/>
    <property type="match status" value="1"/>
</dbReference>
<evidence type="ECO:0000313" key="3">
    <source>
        <dbReference type="EMBL" id="HIS73640.1"/>
    </source>
</evidence>
<dbReference type="InterPro" id="IPR012792">
    <property type="entry name" value="3-oxoacid_CoA-transf_A"/>
</dbReference>
<dbReference type="AlphaFoldDB" id="A0A9D1JX09"/>
<dbReference type="Pfam" id="PF01144">
    <property type="entry name" value="CoA_trans"/>
    <property type="match status" value="1"/>
</dbReference>
<proteinExistence type="inferred from homology"/>
<organism evidence="3 4">
    <name type="scientific">Candidatus Galligastranaerophilus intestinavium</name>
    <dbReference type="NCBI Taxonomy" id="2840836"/>
    <lineage>
        <taxon>Bacteria</taxon>
        <taxon>Candidatus Galligastranaerophilus</taxon>
    </lineage>
</organism>
<keyword evidence="2 3" id="KW-0808">Transferase</keyword>
<protein>
    <submittedName>
        <fullName evidence="3">CoA transferase subunit A</fullName>
    </submittedName>
</protein>
<dbReference type="NCBIfam" id="TIGR02429">
    <property type="entry name" value="pcaI_scoA_fam"/>
    <property type="match status" value="1"/>
</dbReference>
<dbReference type="InterPro" id="IPR037171">
    <property type="entry name" value="NagB/RpiA_transferase-like"/>
</dbReference>
<dbReference type="PROSITE" id="PS01273">
    <property type="entry name" value="COA_TRANSF_1"/>
    <property type="match status" value="1"/>
</dbReference>
<sequence length="216" mass="23432">MKKVVCVHDAIELIKDGASVMIGGFLSCGAPDKLIDELVRQGKKNLTMICNDTSYPNVDKGKMIANKLVKKLIAAHIGTNPDTGEQMRKGEIDVELIPMGTLVEKIRAKGAGLGGVLTQTGVGTILEQNKETIEIEGKKFIFEKPLGADFALIYGTKVDRFGNVAFYGTTRNFNTVMATAADTVIVQADEIVECLDPNDVVIPGLFVDYIVKREEV</sequence>
<dbReference type="PANTHER" id="PTHR13707:SF60">
    <property type="entry name" value="ACETATE COA-TRANSFERASE SUBUNIT ALPHA"/>
    <property type="match status" value="1"/>
</dbReference>
<dbReference type="SMART" id="SM00882">
    <property type="entry name" value="CoA_trans"/>
    <property type="match status" value="1"/>
</dbReference>
<comment type="similarity">
    <text evidence="1">Belongs to the 3-oxoacid CoA-transferase subunit A family.</text>
</comment>
<dbReference type="GO" id="GO:0008410">
    <property type="term" value="F:CoA-transferase activity"/>
    <property type="evidence" value="ECO:0007669"/>
    <property type="project" value="InterPro"/>
</dbReference>
<evidence type="ECO:0000256" key="2">
    <source>
        <dbReference type="ARBA" id="ARBA00022679"/>
    </source>
</evidence>
<dbReference type="SUPFAM" id="SSF100950">
    <property type="entry name" value="NagB/RpiA/CoA transferase-like"/>
    <property type="match status" value="1"/>
</dbReference>
<comment type="caution">
    <text evidence="3">The sequence shown here is derived from an EMBL/GenBank/DDBJ whole genome shotgun (WGS) entry which is preliminary data.</text>
</comment>
<gene>
    <name evidence="3" type="ORF">IAA86_01305</name>
</gene>
<evidence type="ECO:0000313" key="4">
    <source>
        <dbReference type="Proteomes" id="UP000886865"/>
    </source>
</evidence>
<dbReference type="Proteomes" id="UP000886865">
    <property type="component" value="Unassembled WGS sequence"/>
</dbReference>
<name>A0A9D1JX09_9BACT</name>
<dbReference type="EMBL" id="DVJQ01000011">
    <property type="protein sequence ID" value="HIS73640.1"/>
    <property type="molecule type" value="Genomic_DNA"/>
</dbReference>
<reference evidence="3" key="2">
    <citation type="journal article" date="2021" name="PeerJ">
        <title>Extensive microbial diversity within the chicken gut microbiome revealed by metagenomics and culture.</title>
        <authorList>
            <person name="Gilroy R."/>
            <person name="Ravi A."/>
            <person name="Getino M."/>
            <person name="Pursley I."/>
            <person name="Horton D.L."/>
            <person name="Alikhan N.F."/>
            <person name="Baker D."/>
            <person name="Gharbi K."/>
            <person name="Hall N."/>
            <person name="Watson M."/>
            <person name="Adriaenssens E.M."/>
            <person name="Foster-Nyarko E."/>
            <person name="Jarju S."/>
            <person name="Secka A."/>
            <person name="Antonio M."/>
            <person name="Oren A."/>
            <person name="Chaudhuri R.R."/>
            <person name="La Ragione R."/>
            <person name="Hildebrand F."/>
            <person name="Pallen M.J."/>
        </authorList>
    </citation>
    <scope>NUCLEOTIDE SEQUENCE</scope>
    <source>
        <strain evidence="3">CHK152-2871</strain>
    </source>
</reference>
<evidence type="ECO:0000256" key="1">
    <source>
        <dbReference type="ARBA" id="ARBA00005612"/>
    </source>
</evidence>
<reference evidence="3" key="1">
    <citation type="submission" date="2020-10" db="EMBL/GenBank/DDBJ databases">
        <authorList>
            <person name="Gilroy R."/>
        </authorList>
    </citation>
    <scope>NUCLEOTIDE SEQUENCE</scope>
    <source>
        <strain evidence="3">CHK152-2871</strain>
    </source>
</reference>
<dbReference type="InterPro" id="IPR004163">
    <property type="entry name" value="CoA_transf_BS"/>
</dbReference>
<accession>A0A9D1JX09</accession>